<name>A0AB39UF93_9BIFI</name>
<protein>
    <recommendedName>
        <fullName evidence="3">Lipoprotein</fullName>
    </recommendedName>
</protein>
<keyword evidence="1" id="KW-1133">Transmembrane helix</keyword>
<dbReference type="RefSeq" id="WP_369343229.1">
    <property type="nucleotide sequence ID" value="NZ_CP129676.1"/>
</dbReference>
<evidence type="ECO:0008006" key="3">
    <source>
        <dbReference type="Google" id="ProtNLM"/>
    </source>
</evidence>
<keyword evidence="2" id="KW-0614">Plasmid</keyword>
<dbReference type="EMBL" id="CP129676">
    <property type="protein sequence ID" value="XDS47699.1"/>
    <property type="molecule type" value="Genomic_DNA"/>
</dbReference>
<evidence type="ECO:0000256" key="1">
    <source>
        <dbReference type="SAM" id="Phobius"/>
    </source>
</evidence>
<sequence>MEDIIKNYSGVIISVLVLVALCAVVVLLVGGGDASTGASIIGKQITDLVNGMLSKSGL</sequence>
<dbReference type="AlphaFoldDB" id="A0AB39UF93"/>
<accession>A0AB39UF93</accession>
<keyword evidence="1" id="KW-0472">Membrane</keyword>
<keyword evidence="1" id="KW-0812">Transmembrane</keyword>
<evidence type="ECO:0000313" key="2">
    <source>
        <dbReference type="EMBL" id="XDS47699.1"/>
    </source>
</evidence>
<feature type="transmembrane region" description="Helical" evidence="1">
    <location>
        <begin position="7"/>
        <end position="29"/>
    </location>
</feature>
<proteinExistence type="predicted"/>
<organism evidence="2">
    <name type="scientific">Bifidobacterium fermentum</name>
    <dbReference type="NCBI Taxonomy" id="3059035"/>
    <lineage>
        <taxon>Bacteria</taxon>
        <taxon>Bacillati</taxon>
        <taxon>Actinomycetota</taxon>
        <taxon>Actinomycetes</taxon>
        <taxon>Bifidobacteriales</taxon>
        <taxon>Bifidobacteriaceae</taxon>
        <taxon>Bifidobacterium</taxon>
    </lineage>
</organism>
<gene>
    <name evidence="2" type="ORF">QN217_11075</name>
</gene>
<reference evidence="2" key="1">
    <citation type="submission" date="2023-07" db="EMBL/GenBank/DDBJ databases">
        <title>Bifidobacterium aquikefiriaerophilum sp. nov. and Bifidobacterium eccum sp. nov., isolated from water kefir.</title>
        <authorList>
            <person name="Breselge S."/>
            <person name="Bellassi P."/>
            <person name="Barcenilla C."/>
            <person name="Alvarez-Ordonez A."/>
            <person name="Morelli L."/>
            <person name="Cotter P.D."/>
        </authorList>
    </citation>
    <scope>NUCLEOTIDE SEQUENCE</scope>
    <source>
        <strain evidence="2">WK048_4_13</strain>
        <plasmid evidence="2">unnamed1</plasmid>
    </source>
</reference>
<geneLocation type="plasmid" evidence="2">
    <name>unnamed1</name>
</geneLocation>